<keyword evidence="2" id="KW-1185">Reference proteome</keyword>
<name>A0ABX2IWQ7_9RHOB</name>
<evidence type="ECO:0000313" key="2">
    <source>
        <dbReference type="Proteomes" id="UP000777935"/>
    </source>
</evidence>
<organism evidence="1 2">
    <name type="scientific">Parasulfitobacter algicola</name>
    <dbReference type="NCBI Taxonomy" id="2614809"/>
    <lineage>
        <taxon>Bacteria</taxon>
        <taxon>Pseudomonadati</taxon>
        <taxon>Pseudomonadota</taxon>
        <taxon>Alphaproteobacteria</taxon>
        <taxon>Rhodobacterales</taxon>
        <taxon>Roseobacteraceae</taxon>
        <taxon>Parasulfitobacter</taxon>
    </lineage>
</organism>
<sequence length="203" mass="22757">MIYLAHVMVHFGGWLFEGTNAPELSRIIRDAEQTDRHKALEATFNDSWVVSPRGAMIDNWADVVSRLGDLDPSRRVEPDTLKALIQAHLADRMQVTKAVIDAALPAARDAAFSQAEEGQHLFLSLLWATGTIKTRCTAGRTCHHVKRCMPHGHRPLACNRRRPAAIGRFLETSHVFCVSFFINTSAKECEMSCVESFCIARHF</sequence>
<dbReference type="EMBL" id="JABUFE010000053">
    <property type="protein sequence ID" value="NSX57060.1"/>
    <property type="molecule type" value="Genomic_DNA"/>
</dbReference>
<proteinExistence type="predicted"/>
<gene>
    <name evidence="1" type="ORF">HRQ87_19990</name>
</gene>
<protein>
    <submittedName>
        <fullName evidence="1">Uncharacterized protein</fullName>
    </submittedName>
</protein>
<dbReference type="Proteomes" id="UP000777935">
    <property type="component" value="Unassembled WGS sequence"/>
</dbReference>
<evidence type="ECO:0000313" key="1">
    <source>
        <dbReference type="EMBL" id="NSX57060.1"/>
    </source>
</evidence>
<dbReference type="RefSeq" id="WP_174140210.1">
    <property type="nucleotide sequence ID" value="NZ_JABUFE010000053.1"/>
</dbReference>
<reference evidence="1 2" key="1">
    <citation type="submission" date="2020-06" db="EMBL/GenBank/DDBJ databases">
        <title>Sulfitobacter algicola sp. nov., isolated from green algae.</title>
        <authorList>
            <person name="Wang C."/>
        </authorList>
    </citation>
    <scope>NUCLEOTIDE SEQUENCE [LARGE SCALE GENOMIC DNA]</scope>
    <source>
        <strain evidence="1 2">1151</strain>
    </source>
</reference>
<comment type="caution">
    <text evidence="1">The sequence shown here is derived from an EMBL/GenBank/DDBJ whole genome shotgun (WGS) entry which is preliminary data.</text>
</comment>
<accession>A0ABX2IWQ7</accession>